<evidence type="ECO:0000313" key="2">
    <source>
        <dbReference type="EMBL" id="RZO25521.1"/>
    </source>
</evidence>
<organism evidence="2 3">
    <name type="scientific">SAR86 cluster bacterium</name>
    <dbReference type="NCBI Taxonomy" id="2030880"/>
    <lineage>
        <taxon>Bacteria</taxon>
        <taxon>Pseudomonadati</taxon>
        <taxon>Pseudomonadota</taxon>
        <taxon>Gammaproteobacteria</taxon>
        <taxon>SAR86 cluster</taxon>
    </lineage>
</organism>
<name>A0A520MWC3_9GAMM</name>
<dbReference type="InterPro" id="IPR045670">
    <property type="entry name" value="DUF5916"/>
</dbReference>
<comment type="caution">
    <text evidence="2">The sequence shown here is derived from an EMBL/GenBank/DDBJ whole genome shotgun (WGS) entry which is preliminary data.</text>
</comment>
<dbReference type="SUPFAM" id="SSF49344">
    <property type="entry name" value="CBD9-like"/>
    <property type="match status" value="1"/>
</dbReference>
<reference evidence="2 3" key="1">
    <citation type="submission" date="2019-02" db="EMBL/GenBank/DDBJ databases">
        <title>Prokaryotic population dynamics and viral predation in marine succession experiment using metagenomics: the confinement effect.</title>
        <authorList>
            <person name="Haro-Moreno J.M."/>
            <person name="Rodriguez-Valera F."/>
            <person name="Lopez-Perez M."/>
        </authorList>
    </citation>
    <scope>NUCLEOTIDE SEQUENCE [LARGE SCALE GENOMIC DNA]</scope>
    <source>
        <strain evidence="2">MED-G161</strain>
    </source>
</reference>
<feature type="domain" description="DUF5916" evidence="1">
    <location>
        <begin position="217"/>
        <end position="332"/>
    </location>
</feature>
<evidence type="ECO:0000313" key="3">
    <source>
        <dbReference type="Proteomes" id="UP000315498"/>
    </source>
</evidence>
<dbReference type="EMBL" id="SHBG01000003">
    <property type="protein sequence ID" value="RZO25521.1"/>
    <property type="molecule type" value="Genomic_DNA"/>
</dbReference>
<sequence>MNKILTYLLGLSIAVISAEGIIIDGSLDEPEWEEAFVIDKYYEAVPYTLKTPDVKTVTRIISNEEGIYIGFTNFQDNASMLSNKSMRDEIPNNAEQNGVAIDFDGDGLKAYMFFATLANIQGDGIRPLGGWPEFDWDGDWDVKMKKYDGYWVSEFLIPWNVVLMKNVDTPYRKINITTFRYLTADQAWLNDTKTSGFRTNFLSNLRTIKVRNFTKRKLNYFPYISKTYNSVTGFNENKLGAEVFLNTGTGKQINLTVNPDFGQAESDEVIVNFSAQETFYSEKRAFFNENQSLFDLSHYDRYRVINTRRIGAASSYDCEESSSEDDCNDEKKTYTDIDFALRYTQKNSNSDVGLFVAQESNELFTRGRNFYAFRSKNKIGTRSIGYFLTHVENNFTNEKATVNVIDFTNIKSKKLTLYTDLLASEKEGISGIGIRSQFVYKPTPLTKRSGSILYFEDDFRLNDFGYLKKNDWFHIGFGFDATKVNFAELSSVKEREIRTDFNYDSDTSGNSNPIRASQNYEFNYKNNSSFKILWDLKTSGKDTTITRKNVDFPYVKNKGSFSFNLDYESPSFGTWEYDWRTGYETAEKYDSWDSNGYERRFAKIAGSLYPIDDFRISYQFRVREEDEWLNWIQDNELAVYDLSQKIISIDMNWYKGIKHEIRLKSQFVALEAKNPKSLSVDKSGYLLNANNQVNSFTEGITSFQVRYKYEIAPLSYFYLVYTRGGSIYDDENERNTSKIFRDPWENPDNEIFSLKFRLKY</sequence>
<gene>
    <name evidence="2" type="ORF">EVA94_00595</name>
</gene>
<dbReference type="Pfam" id="PF19313">
    <property type="entry name" value="DUF5916"/>
    <property type="match status" value="1"/>
</dbReference>
<dbReference type="Proteomes" id="UP000315498">
    <property type="component" value="Unassembled WGS sequence"/>
</dbReference>
<dbReference type="Gene3D" id="2.60.40.1190">
    <property type="match status" value="1"/>
</dbReference>
<accession>A0A520MWC3</accession>
<evidence type="ECO:0000259" key="1">
    <source>
        <dbReference type="Pfam" id="PF19313"/>
    </source>
</evidence>
<dbReference type="AlphaFoldDB" id="A0A520MWC3"/>
<protein>
    <recommendedName>
        <fullName evidence="1">DUF5916 domain-containing protein</fullName>
    </recommendedName>
</protein>
<proteinExistence type="predicted"/>